<reference evidence="5" key="1">
    <citation type="submission" date="2016-11" db="EMBL/GenBank/DDBJ databases">
        <authorList>
            <person name="Varghese N."/>
            <person name="Submissions S."/>
        </authorList>
    </citation>
    <scope>NUCLEOTIDE SEQUENCE [LARGE SCALE GENOMIC DNA]</scope>
    <source>
        <strain evidence="5">DSM 3071</strain>
    </source>
</reference>
<dbReference type="InterPro" id="IPR004143">
    <property type="entry name" value="BPL_LPL_catalytic"/>
</dbReference>
<dbReference type="SUPFAM" id="SSF55681">
    <property type="entry name" value="Class II aaRS and biotin synthetases"/>
    <property type="match status" value="1"/>
</dbReference>
<dbReference type="PANTHER" id="PTHR12835">
    <property type="entry name" value="BIOTIN PROTEIN LIGASE"/>
    <property type="match status" value="1"/>
</dbReference>
<dbReference type="CDD" id="cd16442">
    <property type="entry name" value="BPL"/>
    <property type="match status" value="1"/>
</dbReference>
<dbReference type="AlphaFoldDB" id="A0A1M6FZX9"/>
<keyword evidence="2" id="KW-0678">Repressor</keyword>
<name>A0A1M6FZX9_BUTFI</name>
<dbReference type="GO" id="GO:0016740">
    <property type="term" value="F:transferase activity"/>
    <property type="evidence" value="ECO:0007669"/>
    <property type="project" value="UniProtKB-ARBA"/>
</dbReference>
<dbReference type="Gene3D" id="1.10.10.10">
    <property type="entry name" value="Winged helix-like DNA-binding domain superfamily/Winged helix DNA-binding domain"/>
    <property type="match status" value="1"/>
</dbReference>
<evidence type="ECO:0000259" key="3">
    <source>
        <dbReference type="PROSITE" id="PS51733"/>
    </source>
</evidence>
<keyword evidence="2" id="KW-0067">ATP-binding</keyword>
<dbReference type="PANTHER" id="PTHR12835:SF5">
    <property type="entry name" value="BIOTIN--PROTEIN LIGASE"/>
    <property type="match status" value="1"/>
</dbReference>
<keyword evidence="2" id="KW-0805">Transcription regulation</keyword>
<dbReference type="HAMAP" id="MF_00978">
    <property type="entry name" value="Bifunct_BirA"/>
    <property type="match status" value="1"/>
</dbReference>
<feature type="binding site" evidence="2">
    <location>
        <position position="116"/>
    </location>
    <ligand>
        <name>biotin</name>
        <dbReference type="ChEBI" id="CHEBI:57586"/>
    </ligand>
</feature>
<keyword evidence="2" id="KW-0547">Nucleotide-binding</keyword>
<feature type="binding site" evidence="2">
    <location>
        <position position="188"/>
    </location>
    <ligand>
        <name>biotin</name>
        <dbReference type="ChEBI" id="CHEBI:57586"/>
    </ligand>
</feature>
<dbReference type="GO" id="GO:0003677">
    <property type="term" value="F:DNA binding"/>
    <property type="evidence" value="ECO:0007669"/>
    <property type="project" value="UniProtKB-UniRule"/>
</dbReference>
<dbReference type="InterPro" id="IPR036388">
    <property type="entry name" value="WH-like_DNA-bd_sf"/>
</dbReference>
<dbReference type="GO" id="GO:0006355">
    <property type="term" value="P:regulation of DNA-templated transcription"/>
    <property type="evidence" value="ECO:0007669"/>
    <property type="project" value="UniProtKB-UniRule"/>
</dbReference>
<dbReference type="EC" id="6.3.4.15" evidence="2"/>
<feature type="domain" description="BPL/LPL catalytic" evidence="3">
    <location>
        <begin position="69"/>
        <end position="262"/>
    </location>
</feature>
<dbReference type="Gene3D" id="3.30.930.10">
    <property type="entry name" value="Bira Bifunctional Protein, Domain 2"/>
    <property type="match status" value="1"/>
</dbReference>
<dbReference type="InterPro" id="IPR004408">
    <property type="entry name" value="Biotin_CoA_COase_ligase"/>
</dbReference>
<dbReference type="InterPro" id="IPR013196">
    <property type="entry name" value="HTH_11"/>
</dbReference>
<comment type="function">
    <text evidence="2">Acts both as a biotin--[acetyl-CoA-carboxylase] ligase and a repressor.</text>
</comment>
<evidence type="ECO:0000256" key="1">
    <source>
        <dbReference type="ARBA" id="ARBA00022598"/>
    </source>
</evidence>
<feature type="DNA-binding region" description="H-T-H motif" evidence="2">
    <location>
        <begin position="21"/>
        <end position="40"/>
    </location>
</feature>
<keyword evidence="1 2" id="KW-0436">Ligase</keyword>
<accession>A0A1M6FZX9</accession>
<dbReference type="GO" id="GO:0004077">
    <property type="term" value="F:biotin--[biotin carboxyl-carrier protein] ligase activity"/>
    <property type="evidence" value="ECO:0007669"/>
    <property type="project" value="UniProtKB-UniRule"/>
</dbReference>
<dbReference type="NCBIfam" id="TIGR00121">
    <property type="entry name" value="birA_ligase"/>
    <property type="match status" value="1"/>
</dbReference>
<feature type="binding site" evidence="2">
    <location>
        <begin position="92"/>
        <end position="94"/>
    </location>
    <ligand>
        <name>biotin</name>
        <dbReference type="ChEBI" id="CHEBI:57586"/>
    </ligand>
</feature>
<organism evidence="4 5">
    <name type="scientific">Butyrivibrio fibrisolvens DSM 3071</name>
    <dbReference type="NCBI Taxonomy" id="1121131"/>
    <lineage>
        <taxon>Bacteria</taxon>
        <taxon>Bacillati</taxon>
        <taxon>Bacillota</taxon>
        <taxon>Clostridia</taxon>
        <taxon>Lachnospirales</taxon>
        <taxon>Lachnospiraceae</taxon>
        <taxon>Butyrivibrio</taxon>
    </lineage>
</organism>
<dbReference type="InterPro" id="IPR030855">
    <property type="entry name" value="Bifunct_BirA"/>
</dbReference>
<dbReference type="GO" id="GO:0009249">
    <property type="term" value="P:protein lipoylation"/>
    <property type="evidence" value="ECO:0007669"/>
    <property type="project" value="UniProtKB-ARBA"/>
</dbReference>
<dbReference type="OrthoDB" id="9807064at2"/>
<evidence type="ECO:0000313" key="5">
    <source>
        <dbReference type="Proteomes" id="UP000184278"/>
    </source>
</evidence>
<evidence type="ECO:0000313" key="4">
    <source>
        <dbReference type="EMBL" id="SHJ03275.1"/>
    </source>
</evidence>
<dbReference type="Pfam" id="PF03099">
    <property type="entry name" value="BPL_LplA_LipB"/>
    <property type="match status" value="1"/>
</dbReference>
<proteinExistence type="inferred from homology"/>
<evidence type="ECO:0000256" key="2">
    <source>
        <dbReference type="HAMAP-Rule" id="MF_00978"/>
    </source>
</evidence>
<comment type="catalytic activity">
    <reaction evidence="2">
        <text>biotin + L-lysyl-[protein] + ATP = N(6)-biotinyl-L-lysyl-[protein] + AMP + diphosphate + H(+)</text>
        <dbReference type="Rhea" id="RHEA:11756"/>
        <dbReference type="Rhea" id="RHEA-COMP:9752"/>
        <dbReference type="Rhea" id="RHEA-COMP:10505"/>
        <dbReference type="ChEBI" id="CHEBI:15378"/>
        <dbReference type="ChEBI" id="CHEBI:29969"/>
        <dbReference type="ChEBI" id="CHEBI:30616"/>
        <dbReference type="ChEBI" id="CHEBI:33019"/>
        <dbReference type="ChEBI" id="CHEBI:57586"/>
        <dbReference type="ChEBI" id="CHEBI:83144"/>
        <dbReference type="ChEBI" id="CHEBI:456215"/>
        <dbReference type="EC" id="6.3.4.15"/>
    </reaction>
</comment>
<gene>
    <name evidence="2" type="primary">birA</name>
    <name evidence="4" type="ORF">SAMN02745229_04002</name>
</gene>
<protein>
    <recommendedName>
        <fullName evidence="2">Bifunctional ligase/repressor BirA</fullName>
    </recommendedName>
    <alternativeName>
        <fullName evidence="2">Biotin--[acetyl-CoA-carboxylase] ligase</fullName>
        <ecNumber evidence="2">6.3.4.15</ecNumber>
    </alternativeName>
    <alternativeName>
        <fullName evidence="2">Biotin--protein ligase</fullName>
    </alternativeName>
    <alternativeName>
        <fullName evidence="2">Biotin-[acetyl-CoA carboxylase] synthetase</fullName>
    </alternativeName>
</protein>
<keyword evidence="5" id="KW-1185">Reference proteome</keyword>
<keyword evidence="2" id="KW-0238">DNA-binding</keyword>
<comment type="similarity">
    <text evidence="2">Belongs to the biotin--protein ligase family.</text>
</comment>
<dbReference type="SUPFAM" id="SSF46785">
    <property type="entry name" value="Winged helix' DNA-binding domain"/>
    <property type="match status" value="1"/>
</dbReference>
<dbReference type="GO" id="GO:0005524">
    <property type="term" value="F:ATP binding"/>
    <property type="evidence" value="ECO:0007669"/>
    <property type="project" value="UniProtKB-UniRule"/>
</dbReference>
<dbReference type="Proteomes" id="UP000184278">
    <property type="component" value="Unassembled WGS sequence"/>
</dbReference>
<dbReference type="GeneID" id="89511518"/>
<dbReference type="Pfam" id="PF08279">
    <property type="entry name" value="HTH_11"/>
    <property type="match status" value="1"/>
</dbReference>
<dbReference type="EMBL" id="FQXK01000057">
    <property type="protein sequence ID" value="SHJ03275.1"/>
    <property type="molecule type" value="Genomic_DNA"/>
</dbReference>
<sequence>MSAKEKILEVLDNNKGSYVSGEELATSIGISRAGIWKNIKTLQKEGYLIDAVTNKGYSLRDNNDVFDEDKIRGYLTIPQNSIDIQILKETESTNSAVYKMALTGAKEGLVIISRQQSMGRGHKGHSFYSPAGSGIYLSLLLRPENLSLQDTGFITCMGAAAMCRSLREVSGKEVGIKWVNDLFLNDKKICGILTEGALDLESGSLDFCVTGCGVNLYPPKDGFPKELSEIAGALFEDYTFDAGSRITAGFINHFFEYYEEFKKGNHDGFLNDYRSYSLIIGKDILIEIDKKEYHAHITSIDDKCRLVINYENVSDYHLEPGKGSVRKVF</sequence>
<dbReference type="InterPro" id="IPR045864">
    <property type="entry name" value="aa-tRNA-synth_II/BPL/LPL"/>
</dbReference>
<comment type="caution">
    <text evidence="2">Lacks conserved residue(s) required for the propagation of feature annotation.</text>
</comment>
<keyword evidence="2" id="KW-0804">Transcription</keyword>
<dbReference type="RefSeq" id="WP_073390404.1">
    <property type="nucleotide sequence ID" value="NZ_FQXK01000057.1"/>
</dbReference>
<dbReference type="GO" id="GO:0005737">
    <property type="term" value="C:cytoplasm"/>
    <property type="evidence" value="ECO:0007669"/>
    <property type="project" value="TreeGrafter"/>
</dbReference>
<dbReference type="STRING" id="1121131.SAMN02745229_04002"/>
<dbReference type="PROSITE" id="PS51733">
    <property type="entry name" value="BPL_LPL_CATALYTIC"/>
    <property type="match status" value="1"/>
</dbReference>
<dbReference type="InterPro" id="IPR036390">
    <property type="entry name" value="WH_DNA-bd_sf"/>
</dbReference>
<keyword evidence="2" id="KW-0092">Biotin</keyword>